<organism evidence="11">
    <name type="scientific">Schistocephalus solidus</name>
    <name type="common">Tapeworm</name>
    <dbReference type="NCBI Taxonomy" id="70667"/>
    <lineage>
        <taxon>Eukaryota</taxon>
        <taxon>Metazoa</taxon>
        <taxon>Spiralia</taxon>
        <taxon>Lophotrochozoa</taxon>
        <taxon>Platyhelminthes</taxon>
        <taxon>Cestoda</taxon>
        <taxon>Eucestoda</taxon>
        <taxon>Diphyllobothriidea</taxon>
        <taxon>Diphyllobothriidae</taxon>
        <taxon>Schistocephalus</taxon>
    </lineage>
</organism>
<evidence type="ECO:0000256" key="3">
    <source>
        <dbReference type="ARBA" id="ARBA00016738"/>
    </source>
</evidence>
<keyword evidence="6" id="KW-0164">Citrullination</keyword>
<feature type="compositionally biased region" description="Basic residues" evidence="10">
    <location>
        <begin position="35"/>
        <end position="51"/>
    </location>
</feature>
<dbReference type="GO" id="GO:0005694">
    <property type="term" value="C:chromosome"/>
    <property type="evidence" value="ECO:0007669"/>
    <property type="project" value="UniProtKB-SubCell"/>
</dbReference>
<dbReference type="AlphaFoldDB" id="A0A0X3PFV9"/>
<dbReference type="PANTHER" id="PTHR13557">
    <property type="entry name" value="COILED-COIL DOMAIN-CONTAINING PROTEIN 86"/>
    <property type="match status" value="1"/>
</dbReference>
<evidence type="ECO:0000313" key="11">
    <source>
        <dbReference type="EMBL" id="JAP50831.1"/>
    </source>
</evidence>
<evidence type="ECO:0000256" key="9">
    <source>
        <dbReference type="ARBA" id="ARBA00093307"/>
    </source>
</evidence>
<accession>A0A0X3PFV9</accession>
<evidence type="ECO:0000256" key="4">
    <source>
        <dbReference type="ARBA" id="ARBA00022454"/>
    </source>
</evidence>
<protein>
    <recommendedName>
        <fullName evidence="3">Coiled-coil domain-containing protein 86</fullName>
    </recommendedName>
</protein>
<evidence type="ECO:0000256" key="8">
    <source>
        <dbReference type="ARBA" id="ARBA00023242"/>
    </source>
</evidence>
<keyword evidence="4" id="KW-0158">Chromosome</keyword>
<name>A0A0X3PFV9_SCHSO</name>
<evidence type="ECO:0000256" key="6">
    <source>
        <dbReference type="ARBA" id="ARBA00022934"/>
    </source>
</evidence>
<feature type="compositionally biased region" description="Basic and acidic residues" evidence="10">
    <location>
        <begin position="99"/>
        <end position="115"/>
    </location>
</feature>
<sequence length="143" mass="16947">RVWKTDYCAAHFRSSIAVFHCVYRYCNSPGMAKPKSVRGKPKSGRVWKTTRTKRYSSIRRDKGLRSTWEEKVALKTELQNLRVADAERRAQRAKRKEAKRLAEEARAERKKENERRAEVVVPIKNMRKLKKMKKSQLRSIETR</sequence>
<comment type="function">
    <text evidence="9">Required for proper chromosome segregation during mitosis and error-free mitotic progression.</text>
</comment>
<evidence type="ECO:0000256" key="2">
    <source>
        <dbReference type="ARBA" id="ARBA00004604"/>
    </source>
</evidence>
<gene>
    <name evidence="11" type="primary">CCD86</name>
    <name evidence="11" type="ORF">TR125037</name>
</gene>
<keyword evidence="8" id="KW-0539">Nucleus</keyword>
<keyword evidence="5" id="KW-0597">Phosphoprotein</keyword>
<evidence type="ECO:0000256" key="5">
    <source>
        <dbReference type="ARBA" id="ARBA00022553"/>
    </source>
</evidence>
<keyword evidence="7" id="KW-0175">Coiled coil</keyword>
<dbReference type="EMBL" id="GEEE01012394">
    <property type="protein sequence ID" value="JAP50831.1"/>
    <property type="molecule type" value="Transcribed_RNA"/>
</dbReference>
<evidence type="ECO:0000256" key="10">
    <source>
        <dbReference type="SAM" id="MobiDB-lite"/>
    </source>
</evidence>
<dbReference type="GO" id="GO:0005730">
    <property type="term" value="C:nucleolus"/>
    <property type="evidence" value="ECO:0007669"/>
    <property type="project" value="UniProtKB-SubCell"/>
</dbReference>
<dbReference type="InterPro" id="IPR026570">
    <property type="entry name" value="CCDC86"/>
</dbReference>
<proteinExistence type="predicted"/>
<feature type="non-terminal residue" evidence="11">
    <location>
        <position position="1"/>
    </location>
</feature>
<evidence type="ECO:0000256" key="1">
    <source>
        <dbReference type="ARBA" id="ARBA00004286"/>
    </source>
</evidence>
<evidence type="ECO:0000256" key="7">
    <source>
        <dbReference type="ARBA" id="ARBA00023054"/>
    </source>
</evidence>
<dbReference type="PANTHER" id="PTHR13557:SF1">
    <property type="entry name" value="COILED-COIL DOMAIN-CONTAINING PROTEIN 86"/>
    <property type="match status" value="1"/>
</dbReference>
<comment type="subcellular location">
    <subcellularLocation>
        <location evidence="1">Chromosome</location>
    </subcellularLocation>
    <subcellularLocation>
        <location evidence="2">Nucleus</location>
        <location evidence="2">Nucleolus</location>
    </subcellularLocation>
</comment>
<feature type="region of interest" description="Disordered" evidence="10">
    <location>
        <begin position="87"/>
        <end position="115"/>
    </location>
</feature>
<reference evidence="11" key="1">
    <citation type="submission" date="2016-01" db="EMBL/GenBank/DDBJ databases">
        <title>Reference transcriptome for the parasite Schistocephalus solidus: insights into the molecular evolution of parasitism.</title>
        <authorList>
            <person name="Hebert F.O."/>
            <person name="Grambauer S."/>
            <person name="Barber I."/>
            <person name="Landry C.R."/>
            <person name="Aubin-Horth N."/>
        </authorList>
    </citation>
    <scope>NUCLEOTIDE SEQUENCE</scope>
</reference>
<feature type="region of interest" description="Disordered" evidence="10">
    <location>
        <begin position="32"/>
        <end position="51"/>
    </location>
</feature>